<dbReference type="PANTHER" id="PTHR30231">
    <property type="entry name" value="DNA POLYMERASE III SUBUNIT EPSILON"/>
    <property type="match status" value="1"/>
</dbReference>
<proteinExistence type="predicted"/>
<gene>
    <name evidence="11" type="ORF">SRAA_0574</name>
</gene>
<dbReference type="KEGG" id="cbaa:SRAA_0574"/>
<keyword evidence="12" id="KW-1185">Reference proteome</keyword>
<comment type="subunit">
    <text evidence="6">DNA polymerase III contains a core (composed of alpha, epsilon and theta chains) that associates with a tau subunit. This core dimerizes to form the POLIII' complex. PolIII' associates with the gamma complex (composed of gamma, delta, delta', psi and chi chains) and with the beta chain to form the complete DNA polymerase III complex.</text>
</comment>
<sequence>MARHQPTDKRLLWLLAVAALVSIVWLLFTLWLIAATLTPPDRATVWALVGPSLLLVSLTWGAGMGAIAWGLKRWFGHWVTPSVQLAEEAQVLLRTDVVRELRPKGNVETKELAKLFNQLVAQREELRHQMQDKVRAAARDIEQEKSRLAALMSELTQSVVVCNLDGRILLYNNRARTQFRALSQSPRLADGAELIGLGRSIYTVFDRKLVAHALESVQQRLQRGVAQPTAQFVTSTRAGQLLRVQMTPVRSVAEPDAAPVLGAALEPATQAPPLQLAGFVLMLDNITREFEAEAVRERLVLGLTEGSRAALANMRAAIEMLDYPDLEPALRERFLAVVRDEVQALSERVQRSSSQAAEVFQSRWPLEDMLGTDLLSAAGRRIEETLGLALNQSEADPNLWLRIESFSILQALLFLSARLRDEFAIRHVSLRLRPSGQGVDKAELDLIWSGATLSTETVMSWEIDPMRIGSEASALTVREVVDRHGGAFWLERDRASNQAWFRFLLPAATAQEQLDNATFVHHPSRPEYYDFDLFRVSPRSQALDEVPLADLSFTVFDTETTGLNPAEGDEIIQIGAVRVLNGKLLRQEVFDQLVDPKREIPPESIPIHGITPEMVQGQPGILEVLPALHAFAADTVLVAHNAAFDMRFLQLKERQTGLAFEQPVLDTLLLSAVVHPGQDSHRLEAIAERFNVTVIGRHTALGDAMVTAEVFVRLLPLLAEKGIHTLGQARGAAQRTYFARIQY</sequence>
<dbReference type="RefSeq" id="WP_045530827.1">
    <property type="nucleotide sequence ID" value="NZ_AP014568.1"/>
</dbReference>
<dbReference type="SUPFAM" id="SSF53098">
    <property type="entry name" value="Ribonuclease H-like"/>
    <property type="match status" value="1"/>
</dbReference>
<dbReference type="SMART" id="SM00479">
    <property type="entry name" value="EXOIII"/>
    <property type="match status" value="1"/>
</dbReference>
<dbReference type="OrthoDB" id="9803913at2"/>
<dbReference type="CDD" id="cd06127">
    <property type="entry name" value="DEDDh"/>
    <property type="match status" value="1"/>
</dbReference>
<keyword evidence="9" id="KW-0812">Transmembrane</keyword>
<feature type="transmembrane region" description="Helical" evidence="9">
    <location>
        <begin position="12"/>
        <end position="33"/>
    </location>
</feature>
<evidence type="ECO:0000313" key="12">
    <source>
        <dbReference type="Proteomes" id="UP000067461"/>
    </source>
</evidence>
<dbReference type="FunFam" id="3.30.420.10:FF:000045">
    <property type="entry name" value="3'-5' exonuclease DinG"/>
    <property type="match status" value="1"/>
</dbReference>
<feature type="transmembrane region" description="Helical" evidence="9">
    <location>
        <begin position="45"/>
        <end position="71"/>
    </location>
</feature>
<organism evidence="11 12">
    <name type="scientific">Serpentinimonas raichei</name>
    <dbReference type="NCBI Taxonomy" id="1458425"/>
    <lineage>
        <taxon>Bacteria</taxon>
        <taxon>Pseudomonadati</taxon>
        <taxon>Pseudomonadota</taxon>
        <taxon>Betaproteobacteria</taxon>
        <taxon>Burkholderiales</taxon>
        <taxon>Comamonadaceae</taxon>
        <taxon>Serpentinimonas</taxon>
    </lineage>
</organism>
<dbReference type="STRING" id="1458425.SRAA_0574"/>
<evidence type="ECO:0000256" key="1">
    <source>
        <dbReference type="ARBA" id="ARBA00012417"/>
    </source>
</evidence>
<evidence type="ECO:0000256" key="9">
    <source>
        <dbReference type="SAM" id="Phobius"/>
    </source>
</evidence>
<dbReference type="Gene3D" id="3.30.420.10">
    <property type="entry name" value="Ribonuclease H-like superfamily/Ribonuclease H"/>
    <property type="match status" value="1"/>
</dbReference>
<dbReference type="GO" id="GO:0008408">
    <property type="term" value="F:3'-5' exonuclease activity"/>
    <property type="evidence" value="ECO:0007669"/>
    <property type="project" value="TreeGrafter"/>
</dbReference>
<evidence type="ECO:0000313" key="11">
    <source>
        <dbReference type="EMBL" id="BAO80428.1"/>
    </source>
</evidence>
<keyword evidence="3" id="KW-0378">Hydrolase</keyword>
<evidence type="ECO:0000256" key="8">
    <source>
        <dbReference type="SAM" id="Coils"/>
    </source>
</evidence>
<evidence type="ECO:0000256" key="7">
    <source>
        <dbReference type="ARBA" id="ARBA00049244"/>
    </source>
</evidence>
<comment type="catalytic activity">
    <reaction evidence="7">
        <text>DNA(n) + a 2'-deoxyribonucleoside 5'-triphosphate = DNA(n+1) + diphosphate</text>
        <dbReference type="Rhea" id="RHEA:22508"/>
        <dbReference type="Rhea" id="RHEA-COMP:17339"/>
        <dbReference type="Rhea" id="RHEA-COMP:17340"/>
        <dbReference type="ChEBI" id="CHEBI:33019"/>
        <dbReference type="ChEBI" id="CHEBI:61560"/>
        <dbReference type="ChEBI" id="CHEBI:173112"/>
        <dbReference type="EC" id="2.7.7.7"/>
    </reaction>
</comment>
<accession>A0A060NLP4</accession>
<keyword evidence="4" id="KW-0269">Exonuclease</keyword>
<dbReference type="GO" id="GO:0003887">
    <property type="term" value="F:DNA-directed DNA polymerase activity"/>
    <property type="evidence" value="ECO:0007669"/>
    <property type="project" value="UniProtKB-EC"/>
</dbReference>
<dbReference type="GO" id="GO:0006260">
    <property type="term" value="P:DNA replication"/>
    <property type="evidence" value="ECO:0007669"/>
    <property type="project" value="InterPro"/>
</dbReference>
<keyword evidence="9" id="KW-1133">Transmembrane helix</keyword>
<dbReference type="InterPro" id="IPR012337">
    <property type="entry name" value="RNaseH-like_sf"/>
</dbReference>
<feature type="coiled-coil region" evidence="8">
    <location>
        <begin position="127"/>
        <end position="158"/>
    </location>
</feature>
<dbReference type="PANTHER" id="PTHR30231:SF4">
    <property type="entry name" value="PROTEIN NEN2"/>
    <property type="match status" value="1"/>
</dbReference>
<keyword evidence="9" id="KW-0472">Membrane</keyword>
<dbReference type="NCBIfam" id="TIGR00573">
    <property type="entry name" value="dnaq"/>
    <property type="match status" value="1"/>
</dbReference>
<evidence type="ECO:0000256" key="4">
    <source>
        <dbReference type="ARBA" id="ARBA00022839"/>
    </source>
</evidence>
<dbReference type="GO" id="GO:0005829">
    <property type="term" value="C:cytosol"/>
    <property type="evidence" value="ECO:0007669"/>
    <property type="project" value="TreeGrafter"/>
</dbReference>
<keyword evidence="8" id="KW-0175">Coiled coil</keyword>
<evidence type="ECO:0000256" key="2">
    <source>
        <dbReference type="ARBA" id="ARBA00022722"/>
    </source>
</evidence>
<feature type="domain" description="Exonuclease" evidence="10">
    <location>
        <begin position="552"/>
        <end position="720"/>
    </location>
</feature>
<dbReference type="EC" id="2.7.7.7" evidence="1"/>
<dbReference type="AlphaFoldDB" id="A0A060NLP4"/>
<dbReference type="InterPro" id="IPR036397">
    <property type="entry name" value="RNaseH_sf"/>
</dbReference>
<reference evidence="11 12" key="1">
    <citation type="journal article" date="2014" name="Nat. Commun.">
        <title>Physiological and genomic features of highly alkaliphilic hydrogen-utilizing Betaproteobacteria from a continental serpentinizing site.</title>
        <authorList>
            <person name="Suzuki S."/>
            <person name="Kuenen J.G."/>
            <person name="Schipper K."/>
            <person name="van der Velde S."/>
            <person name="Ishii S."/>
            <person name="Wu A."/>
            <person name="Sorokin D.Y."/>
            <person name="Tenney A."/>
            <person name="Meng X.Y."/>
            <person name="Morrill P.L."/>
            <person name="Kamagata Y."/>
            <person name="Muyzer G."/>
            <person name="Nealson K.H."/>
        </authorList>
    </citation>
    <scope>NUCLEOTIDE SEQUENCE [LARGE SCALE GENOMIC DNA]</scope>
    <source>
        <strain evidence="11 12">A1</strain>
    </source>
</reference>
<evidence type="ECO:0000259" key="10">
    <source>
        <dbReference type="SMART" id="SM00479"/>
    </source>
</evidence>
<dbReference type="InterPro" id="IPR013520">
    <property type="entry name" value="Ribonucl_H"/>
</dbReference>
<evidence type="ECO:0000256" key="5">
    <source>
        <dbReference type="ARBA" id="ARBA00025483"/>
    </source>
</evidence>
<dbReference type="InterPro" id="IPR035965">
    <property type="entry name" value="PAS-like_dom_sf"/>
</dbReference>
<dbReference type="EMBL" id="AP014568">
    <property type="protein sequence ID" value="BAO80428.1"/>
    <property type="molecule type" value="Genomic_DNA"/>
</dbReference>
<name>A0A060NLP4_9BURK</name>
<protein>
    <recommendedName>
        <fullName evidence="1">DNA-directed DNA polymerase</fullName>
        <ecNumber evidence="1">2.7.7.7</ecNumber>
    </recommendedName>
</protein>
<dbReference type="Pfam" id="PF00929">
    <property type="entry name" value="RNase_T"/>
    <property type="match status" value="1"/>
</dbReference>
<dbReference type="Proteomes" id="UP000067461">
    <property type="component" value="Chromosome"/>
</dbReference>
<evidence type="ECO:0000256" key="6">
    <source>
        <dbReference type="ARBA" id="ARBA00026073"/>
    </source>
</evidence>
<dbReference type="HOGENOM" id="CLU_017573_0_0_4"/>
<evidence type="ECO:0000256" key="3">
    <source>
        <dbReference type="ARBA" id="ARBA00022801"/>
    </source>
</evidence>
<keyword evidence="2" id="KW-0540">Nuclease</keyword>
<dbReference type="GO" id="GO:0003677">
    <property type="term" value="F:DNA binding"/>
    <property type="evidence" value="ECO:0007669"/>
    <property type="project" value="InterPro"/>
</dbReference>
<dbReference type="SUPFAM" id="SSF55785">
    <property type="entry name" value="PYP-like sensor domain (PAS domain)"/>
    <property type="match status" value="1"/>
</dbReference>
<dbReference type="InterPro" id="IPR006054">
    <property type="entry name" value="DnaQ"/>
</dbReference>
<comment type="function">
    <text evidence="5">DNA polymerase III is a complex, multichain enzyme responsible for most of the replicative synthesis in bacteria. The epsilon subunit contain the editing function and is a proofreading 3'-5' exonuclease.</text>
</comment>
<dbReference type="Gene3D" id="3.30.450.20">
    <property type="entry name" value="PAS domain"/>
    <property type="match status" value="1"/>
</dbReference>